<feature type="domain" description="ABC-three component systems C-terminal" evidence="1">
    <location>
        <begin position="306"/>
        <end position="428"/>
    </location>
</feature>
<dbReference type="Pfam" id="PF13289">
    <property type="entry name" value="SIR2_2"/>
    <property type="match status" value="1"/>
</dbReference>
<reference evidence="2" key="1">
    <citation type="submission" date="2021-04" db="EMBL/GenBank/DDBJ databases">
        <title>Isolation and polyphasic classification of algal microorganism.</title>
        <authorList>
            <person name="Wang S."/>
        </authorList>
    </citation>
    <scope>NUCLEOTIDE SEQUENCE</scope>
    <source>
        <strain evidence="2">720a</strain>
    </source>
</reference>
<protein>
    <submittedName>
        <fullName evidence="2">SIR2 family protein</fullName>
    </submittedName>
</protein>
<dbReference type="AlphaFoldDB" id="A0A941ICG6"/>
<dbReference type="Proteomes" id="UP000675284">
    <property type="component" value="Unassembled WGS sequence"/>
</dbReference>
<gene>
    <name evidence="2" type="ORF">KCX74_15705</name>
</gene>
<evidence type="ECO:0000313" key="3">
    <source>
        <dbReference type="Proteomes" id="UP000675284"/>
    </source>
</evidence>
<dbReference type="Pfam" id="PF20284">
    <property type="entry name" value="CTD8"/>
    <property type="match status" value="1"/>
</dbReference>
<evidence type="ECO:0000313" key="2">
    <source>
        <dbReference type="EMBL" id="MBR7797476.1"/>
    </source>
</evidence>
<organism evidence="2 3">
    <name type="scientific">Virgibacillus salarius</name>
    <dbReference type="NCBI Taxonomy" id="447199"/>
    <lineage>
        <taxon>Bacteria</taxon>
        <taxon>Bacillati</taxon>
        <taxon>Bacillota</taxon>
        <taxon>Bacilli</taxon>
        <taxon>Bacillales</taxon>
        <taxon>Bacillaceae</taxon>
        <taxon>Virgibacillus</taxon>
    </lineage>
</organism>
<comment type="caution">
    <text evidence="2">The sequence shown here is derived from an EMBL/GenBank/DDBJ whole genome shotgun (WGS) entry which is preliminary data.</text>
</comment>
<evidence type="ECO:0000259" key="1">
    <source>
        <dbReference type="Pfam" id="PF20284"/>
    </source>
</evidence>
<proteinExistence type="predicted"/>
<keyword evidence="3" id="KW-1185">Reference proteome</keyword>
<dbReference type="RefSeq" id="WP_166530745.1">
    <property type="nucleotide sequence ID" value="NZ_JAGSOT010000056.1"/>
</dbReference>
<sequence length="431" mass="50353">MNQYIIEELKEKYNNQQIIPFIGSGLSIPFQLKSWTDIIEELKEQLLKESYWEAIKFDLDLHEYQSAIEDIKKFGQVDDQPIQEMIADCYSKRGSTTDIDNNYIDLNKEKFRIYLTTNYDRMIEDHIPGINSFNSLTEYTSNTQRLFKNNEEKYLFHIHGCVSNPSTITISSEKYEELYSDSTFDNMMRLFSGSFSFLFLGFSFNDVFVKSLVRNHKEYFKGTHYLLVNSGQLSTEQKGSLSREYGLKIIEYDIFDSTHAEEIRKILNKITGEDTNLSQAAKNPTKDTNHTSIGVDDLINCETETHEESLFYRKLKIANVGESLSEVSKLFYIAAEKFIRKSESLGLPKEFINQILAEVFMKYKERYVELYDIKGKTSEELLIEIHSNLEKINIDRLVNDTNRPTDSESKGFVHVLADDEEKDVWWGRERL</sequence>
<dbReference type="EMBL" id="JAGSOT010000056">
    <property type="protein sequence ID" value="MBR7797476.1"/>
    <property type="molecule type" value="Genomic_DNA"/>
</dbReference>
<dbReference type="InterPro" id="IPR046912">
    <property type="entry name" value="ABC-3C_CTD8"/>
</dbReference>
<accession>A0A941ICG6</accession>
<name>A0A941ICG6_9BACI</name>